<dbReference type="EMBL" id="BAAALT010000122">
    <property type="protein sequence ID" value="GAA1813170.1"/>
    <property type="molecule type" value="Genomic_DNA"/>
</dbReference>
<name>A0ABN2M798_9ACTN</name>
<keyword evidence="3" id="KW-1185">Reference proteome</keyword>
<keyword evidence="1" id="KW-0472">Membrane</keyword>
<evidence type="ECO:0008006" key="4">
    <source>
        <dbReference type="Google" id="ProtNLM"/>
    </source>
</evidence>
<reference evidence="2 3" key="1">
    <citation type="journal article" date="2019" name="Int. J. Syst. Evol. Microbiol.">
        <title>The Global Catalogue of Microorganisms (GCM) 10K type strain sequencing project: providing services to taxonomists for standard genome sequencing and annotation.</title>
        <authorList>
            <consortium name="The Broad Institute Genomics Platform"/>
            <consortium name="The Broad Institute Genome Sequencing Center for Infectious Disease"/>
            <person name="Wu L."/>
            <person name="Ma J."/>
        </authorList>
    </citation>
    <scope>NUCLEOTIDE SEQUENCE [LARGE SCALE GENOMIC DNA]</scope>
    <source>
        <strain evidence="2 3">JCM 13250</strain>
    </source>
</reference>
<evidence type="ECO:0000256" key="1">
    <source>
        <dbReference type="SAM" id="Phobius"/>
    </source>
</evidence>
<gene>
    <name evidence="2" type="ORF">GCM10009682_37940</name>
</gene>
<organism evidence="2 3">
    <name type="scientific">Luedemannella flava</name>
    <dbReference type="NCBI Taxonomy" id="349316"/>
    <lineage>
        <taxon>Bacteria</taxon>
        <taxon>Bacillati</taxon>
        <taxon>Actinomycetota</taxon>
        <taxon>Actinomycetes</taxon>
        <taxon>Micromonosporales</taxon>
        <taxon>Micromonosporaceae</taxon>
        <taxon>Luedemannella</taxon>
    </lineage>
</organism>
<protein>
    <recommendedName>
        <fullName evidence="4">PH domain-containing protein</fullName>
    </recommendedName>
</protein>
<comment type="caution">
    <text evidence="2">The sequence shown here is derived from an EMBL/GenBank/DDBJ whole genome shotgun (WGS) entry which is preliminary data.</text>
</comment>
<proteinExistence type="predicted"/>
<feature type="transmembrane region" description="Helical" evidence="1">
    <location>
        <begin position="84"/>
        <end position="104"/>
    </location>
</feature>
<sequence length="238" mass="25930">MSPTAIRWAAVPLGLLAFGLRVLAETWWSEVAFRSFDRSYYLLATLSGLLAAGAVPFGILLVLTRGDRRPAAFERRPGRLVAPTSPVFASGMAIMIMYLSAGLVNHGTVGRGDDRRVVVDLDHWTTVAVGVCWLFAVGFLLLRRPVAVLDAHGVTVKRLWTVNVLAWHDLLPGGPASPTRRRPASLRVYRNAAPVPGPYLPSVDIPVSLLHIDAAYLADTIRYHVDHPDERATIADPG</sequence>
<evidence type="ECO:0000313" key="3">
    <source>
        <dbReference type="Proteomes" id="UP001500218"/>
    </source>
</evidence>
<evidence type="ECO:0000313" key="2">
    <source>
        <dbReference type="EMBL" id="GAA1813170.1"/>
    </source>
</evidence>
<feature type="transmembrane region" description="Helical" evidence="1">
    <location>
        <begin position="40"/>
        <end position="63"/>
    </location>
</feature>
<keyword evidence="1" id="KW-0812">Transmembrane</keyword>
<accession>A0ABN2M798</accession>
<dbReference type="Proteomes" id="UP001500218">
    <property type="component" value="Unassembled WGS sequence"/>
</dbReference>
<keyword evidence="1" id="KW-1133">Transmembrane helix</keyword>
<feature type="transmembrane region" description="Helical" evidence="1">
    <location>
        <begin position="124"/>
        <end position="142"/>
    </location>
</feature>